<keyword evidence="3 7" id="KW-0238">DNA-binding</keyword>
<accession>A0A426DDP1</accession>
<comment type="function">
    <text evidence="5">May play the central regulatory role in sporulation. It may be an element of the effector pathway responsible for the activation of sporulation genes in response to nutritional stress. Spo0A may act in concert with spo0H (a sigma factor) to control the expression of some genes that are critical to the sporulation process.</text>
</comment>
<keyword evidence="6" id="KW-0597">Phosphoprotein</keyword>
<dbReference type="EMBL" id="RHJS01000002">
    <property type="protein sequence ID" value="RRK30844.1"/>
    <property type="molecule type" value="Genomic_DNA"/>
</dbReference>
<dbReference type="Pfam" id="PF00486">
    <property type="entry name" value="Trans_reg_C"/>
    <property type="match status" value="1"/>
</dbReference>
<gene>
    <name evidence="10" type="ORF">EBB54_05240</name>
</gene>
<dbReference type="Pfam" id="PF00072">
    <property type="entry name" value="Response_reg"/>
    <property type="match status" value="1"/>
</dbReference>
<dbReference type="InterPro" id="IPR036388">
    <property type="entry name" value="WH-like_DNA-bd_sf"/>
</dbReference>
<dbReference type="SUPFAM" id="SSF52172">
    <property type="entry name" value="CheY-like"/>
    <property type="match status" value="1"/>
</dbReference>
<proteinExistence type="predicted"/>
<dbReference type="GO" id="GO:0032993">
    <property type="term" value="C:protein-DNA complex"/>
    <property type="evidence" value="ECO:0007669"/>
    <property type="project" value="TreeGrafter"/>
</dbReference>
<dbReference type="GO" id="GO:0000156">
    <property type="term" value="F:phosphorelay response regulator activity"/>
    <property type="evidence" value="ECO:0007669"/>
    <property type="project" value="TreeGrafter"/>
</dbReference>
<feature type="domain" description="OmpR/PhoB-type" evidence="9">
    <location>
        <begin position="126"/>
        <end position="224"/>
    </location>
</feature>
<feature type="DNA-binding region" description="OmpR/PhoB-type" evidence="7">
    <location>
        <begin position="126"/>
        <end position="224"/>
    </location>
</feature>
<evidence type="ECO:0000256" key="5">
    <source>
        <dbReference type="ARBA" id="ARBA00024867"/>
    </source>
</evidence>
<dbReference type="CDD" id="cd17574">
    <property type="entry name" value="REC_OmpR"/>
    <property type="match status" value="1"/>
</dbReference>
<dbReference type="InterPro" id="IPR011006">
    <property type="entry name" value="CheY-like_superfamily"/>
</dbReference>
<protein>
    <recommendedName>
        <fullName evidence="1">Stage 0 sporulation protein A homolog</fullName>
    </recommendedName>
</protein>
<evidence type="ECO:0000256" key="7">
    <source>
        <dbReference type="PROSITE-ProRule" id="PRU01091"/>
    </source>
</evidence>
<keyword evidence="4" id="KW-0804">Transcription</keyword>
<organism evidence="10 11">
    <name type="scientific">Schaedlerella arabinosiphila</name>
    <dbReference type="NCBI Taxonomy" id="2044587"/>
    <lineage>
        <taxon>Bacteria</taxon>
        <taxon>Bacillati</taxon>
        <taxon>Bacillota</taxon>
        <taxon>Clostridia</taxon>
        <taxon>Lachnospirales</taxon>
        <taxon>Lachnospiraceae</taxon>
        <taxon>Schaedlerella</taxon>
    </lineage>
</organism>
<evidence type="ECO:0000313" key="11">
    <source>
        <dbReference type="Proteomes" id="UP000274920"/>
    </source>
</evidence>
<dbReference type="Gene3D" id="6.10.250.690">
    <property type="match status" value="1"/>
</dbReference>
<dbReference type="SMART" id="SM00862">
    <property type="entry name" value="Trans_reg_C"/>
    <property type="match status" value="1"/>
</dbReference>
<evidence type="ECO:0000256" key="1">
    <source>
        <dbReference type="ARBA" id="ARBA00018672"/>
    </source>
</evidence>
<dbReference type="Gene3D" id="3.40.50.2300">
    <property type="match status" value="1"/>
</dbReference>
<name>A0A426DDP1_9FIRM</name>
<sequence length="227" mass="25987">MMKKILIVEDDRGLNDGLVYDLQEEGYEVCSALTASLALELFRMQEMDLVLMDINLPDSDGFTLCSRMKKRKDVPVIFLTARDLEQDEMRGFDCGADDYITKPFSMVLLHKRIRAVLKRAGGNQEQKVYSDGYLTADFDTANVSLDGKALPLTPTEYKLMKLFIDHRGTVLTRQMILERLWDVNGNFVDEHALTVNIGRLRGKIEKDGHKYIKTIYGMGYMWEGERG</sequence>
<dbReference type="InterPro" id="IPR001789">
    <property type="entry name" value="Sig_transdc_resp-reg_receiver"/>
</dbReference>
<dbReference type="SMART" id="SM00448">
    <property type="entry name" value="REC"/>
    <property type="match status" value="1"/>
</dbReference>
<dbReference type="CDD" id="cd00383">
    <property type="entry name" value="trans_reg_C"/>
    <property type="match status" value="1"/>
</dbReference>
<dbReference type="PROSITE" id="PS51755">
    <property type="entry name" value="OMPR_PHOB"/>
    <property type="match status" value="1"/>
</dbReference>
<dbReference type="InterPro" id="IPR039420">
    <property type="entry name" value="WalR-like"/>
</dbReference>
<dbReference type="AlphaFoldDB" id="A0A426DDP1"/>
<dbReference type="Gene3D" id="1.10.10.10">
    <property type="entry name" value="Winged helix-like DNA-binding domain superfamily/Winged helix DNA-binding domain"/>
    <property type="match status" value="1"/>
</dbReference>
<evidence type="ECO:0000313" key="10">
    <source>
        <dbReference type="EMBL" id="RRK30844.1"/>
    </source>
</evidence>
<dbReference type="GO" id="GO:0006355">
    <property type="term" value="P:regulation of DNA-templated transcription"/>
    <property type="evidence" value="ECO:0007669"/>
    <property type="project" value="InterPro"/>
</dbReference>
<comment type="caution">
    <text evidence="10">The sequence shown here is derived from an EMBL/GenBank/DDBJ whole genome shotgun (WGS) entry which is preliminary data.</text>
</comment>
<reference evidence="10" key="1">
    <citation type="submission" date="2018-10" db="EMBL/GenBank/DDBJ databases">
        <title>Schaedlerella arabinophila gen. nov. sp. nov., isolated from the mouse intestinal tract and comparative analysis with the genome of the closely related altered Schaedler flora strain ASF502.</title>
        <authorList>
            <person name="Miyake S."/>
            <person name="Soh M."/>
            <person name="Seedorf H."/>
        </authorList>
    </citation>
    <scope>NUCLEOTIDE SEQUENCE [LARGE SCALE GENOMIC DNA]</scope>
    <source>
        <strain evidence="10">DSM 106076</strain>
    </source>
</reference>
<keyword evidence="11" id="KW-1185">Reference proteome</keyword>
<feature type="modified residue" description="4-aspartylphosphate" evidence="6">
    <location>
        <position position="53"/>
    </location>
</feature>
<keyword evidence="2" id="KW-0805">Transcription regulation</keyword>
<evidence type="ECO:0000256" key="4">
    <source>
        <dbReference type="ARBA" id="ARBA00023163"/>
    </source>
</evidence>
<dbReference type="Proteomes" id="UP000274920">
    <property type="component" value="Unassembled WGS sequence"/>
</dbReference>
<evidence type="ECO:0000256" key="2">
    <source>
        <dbReference type="ARBA" id="ARBA00023015"/>
    </source>
</evidence>
<dbReference type="InterPro" id="IPR016032">
    <property type="entry name" value="Sig_transdc_resp-reg_C-effctor"/>
</dbReference>
<dbReference type="SUPFAM" id="SSF46894">
    <property type="entry name" value="C-terminal effector domain of the bipartite response regulators"/>
    <property type="match status" value="1"/>
</dbReference>
<dbReference type="PANTHER" id="PTHR48111">
    <property type="entry name" value="REGULATOR OF RPOS"/>
    <property type="match status" value="1"/>
</dbReference>
<dbReference type="GO" id="GO:0005829">
    <property type="term" value="C:cytosol"/>
    <property type="evidence" value="ECO:0007669"/>
    <property type="project" value="TreeGrafter"/>
</dbReference>
<dbReference type="RefSeq" id="WP_125126622.1">
    <property type="nucleotide sequence ID" value="NZ_RHJS01000002.1"/>
</dbReference>
<dbReference type="PROSITE" id="PS50110">
    <property type="entry name" value="RESPONSE_REGULATORY"/>
    <property type="match status" value="1"/>
</dbReference>
<evidence type="ECO:0000259" key="9">
    <source>
        <dbReference type="PROSITE" id="PS51755"/>
    </source>
</evidence>
<evidence type="ECO:0000256" key="3">
    <source>
        <dbReference type="ARBA" id="ARBA00023125"/>
    </source>
</evidence>
<dbReference type="GO" id="GO:0000976">
    <property type="term" value="F:transcription cis-regulatory region binding"/>
    <property type="evidence" value="ECO:0007669"/>
    <property type="project" value="TreeGrafter"/>
</dbReference>
<evidence type="ECO:0000259" key="8">
    <source>
        <dbReference type="PROSITE" id="PS50110"/>
    </source>
</evidence>
<feature type="domain" description="Response regulatory" evidence="8">
    <location>
        <begin position="4"/>
        <end position="117"/>
    </location>
</feature>
<dbReference type="InterPro" id="IPR001867">
    <property type="entry name" value="OmpR/PhoB-type_DNA-bd"/>
</dbReference>
<evidence type="ECO:0000256" key="6">
    <source>
        <dbReference type="PROSITE-ProRule" id="PRU00169"/>
    </source>
</evidence>
<dbReference type="PANTHER" id="PTHR48111:SF73">
    <property type="entry name" value="ALKALINE PHOSPHATASE SYNTHESIS TRANSCRIPTIONAL REGULATORY PROTEIN PHOP"/>
    <property type="match status" value="1"/>
</dbReference>